<dbReference type="GO" id="GO:0009523">
    <property type="term" value="C:photosystem II"/>
    <property type="evidence" value="ECO:0007669"/>
    <property type="project" value="InterPro"/>
</dbReference>
<dbReference type="GO" id="GO:0019898">
    <property type="term" value="C:extrinsic component of membrane"/>
    <property type="evidence" value="ECO:0007669"/>
    <property type="project" value="InterPro"/>
</dbReference>
<proteinExistence type="predicted"/>
<gene>
    <name evidence="2" type="ORF">APAL1065_LOCUS9834</name>
</gene>
<dbReference type="GO" id="GO:0005509">
    <property type="term" value="F:calcium ion binding"/>
    <property type="evidence" value="ECO:0007669"/>
    <property type="project" value="InterPro"/>
</dbReference>
<protein>
    <submittedName>
        <fullName evidence="2">Uncharacterized protein</fullName>
    </submittedName>
</protein>
<organism evidence="2">
    <name type="scientific">Entomoneis paludosa</name>
    <dbReference type="NCBI Taxonomy" id="265537"/>
    <lineage>
        <taxon>Eukaryota</taxon>
        <taxon>Sar</taxon>
        <taxon>Stramenopiles</taxon>
        <taxon>Ochrophyta</taxon>
        <taxon>Bacillariophyta</taxon>
        <taxon>Bacillariophyceae</taxon>
        <taxon>Bacillariophycidae</taxon>
        <taxon>Entomoneidaceae</taxon>
        <taxon>Entomoneis</taxon>
    </lineage>
</organism>
<name>A0A7S3DNI9_9STRA</name>
<feature type="chain" id="PRO_5030542402" evidence="1">
    <location>
        <begin position="16"/>
        <end position="204"/>
    </location>
</feature>
<dbReference type="Pfam" id="PF05757">
    <property type="entry name" value="PsbQ"/>
    <property type="match status" value="1"/>
</dbReference>
<feature type="signal peptide" evidence="1">
    <location>
        <begin position="1"/>
        <end position="15"/>
    </location>
</feature>
<reference evidence="2" key="1">
    <citation type="submission" date="2021-01" db="EMBL/GenBank/DDBJ databases">
        <authorList>
            <person name="Corre E."/>
            <person name="Pelletier E."/>
            <person name="Niang G."/>
            <person name="Scheremetjew M."/>
            <person name="Finn R."/>
            <person name="Kale V."/>
            <person name="Holt S."/>
            <person name="Cochrane G."/>
            <person name="Meng A."/>
            <person name="Brown T."/>
            <person name="Cohen L."/>
        </authorList>
    </citation>
    <scope>NUCLEOTIDE SEQUENCE</scope>
    <source>
        <strain evidence="2">CCMP125</strain>
    </source>
</reference>
<evidence type="ECO:0000313" key="2">
    <source>
        <dbReference type="EMBL" id="CAD9960922.1"/>
    </source>
</evidence>
<dbReference type="AlphaFoldDB" id="A0A7S3DNI9"/>
<keyword evidence="1" id="KW-0732">Signal</keyword>
<evidence type="ECO:0000256" key="1">
    <source>
        <dbReference type="SAM" id="SignalP"/>
    </source>
</evidence>
<dbReference type="InterPro" id="IPR008797">
    <property type="entry name" value="PSII_PsbQ"/>
</dbReference>
<accession>A0A7S3DNI9</accession>
<dbReference type="GO" id="GO:0015979">
    <property type="term" value="P:photosynthesis"/>
    <property type="evidence" value="ECO:0007669"/>
    <property type="project" value="InterPro"/>
</dbReference>
<sequence length="204" mass="21875">MKFVTLTTMVATASAFTPAPMQDARTATSLSAEVSRQSFLGQSALVVGSLISFPMAGSAAKYGSFGAGSPLVIEAKDAEIDAEILASAPVQKALEKAKGYQAAVREIKGALSADAQTNVKPYIIKSLDFASLRDDLNVINMALEEDSQRGVDRLIRVIMQDITELEIANNQKDGIARSPRRLEIMEGKLDKLDKAFGDYLAFAN</sequence>
<dbReference type="EMBL" id="HBHT01014768">
    <property type="protein sequence ID" value="CAD9960922.1"/>
    <property type="molecule type" value="Transcribed_RNA"/>
</dbReference>